<dbReference type="InterPro" id="IPR011009">
    <property type="entry name" value="Kinase-like_dom_sf"/>
</dbReference>
<evidence type="ECO:0000256" key="1">
    <source>
        <dbReference type="ARBA" id="ARBA00022679"/>
    </source>
</evidence>
<proteinExistence type="predicted"/>
<evidence type="ECO:0000313" key="8">
    <source>
        <dbReference type="EMBL" id="QDQ73316.1"/>
    </source>
</evidence>
<dbReference type="Gene3D" id="1.10.510.10">
    <property type="entry name" value="Transferase(Phosphotransferase) domain 1"/>
    <property type="match status" value="1"/>
</dbReference>
<dbReference type="Pfam" id="PF03781">
    <property type="entry name" value="FGE-sulfatase"/>
    <property type="match status" value="1"/>
</dbReference>
<keyword evidence="4 5" id="KW-0067">ATP-binding</keyword>
<dbReference type="InterPro" id="IPR017441">
    <property type="entry name" value="Protein_kinase_ATP_BS"/>
</dbReference>
<keyword evidence="1" id="KW-0808">Transferase</keyword>
<keyword evidence="9" id="KW-1185">Reference proteome</keyword>
<reference evidence="8 9" key="1">
    <citation type="submission" date="2019-07" db="EMBL/GenBank/DDBJ databases">
        <title>Lysobacter weifangensis sp. nov., isolated from bensulfuron-methyl contaminated farmland soil.</title>
        <authorList>
            <person name="Zhao H."/>
        </authorList>
    </citation>
    <scope>NUCLEOTIDE SEQUENCE [LARGE SCALE GENOMIC DNA]</scope>
    <source>
        <strain evidence="8 9">CC-Bw-6</strain>
    </source>
</reference>
<evidence type="ECO:0000256" key="2">
    <source>
        <dbReference type="ARBA" id="ARBA00022741"/>
    </source>
</evidence>
<dbReference type="PROSITE" id="PS00108">
    <property type="entry name" value="PROTEIN_KINASE_ST"/>
    <property type="match status" value="1"/>
</dbReference>
<dbReference type="InterPro" id="IPR042095">
    <property type="entry name" value="SUMF_sf"/>
</dbReference>
<sequence length="683" mass="74610">MLRIPGESTTTMPNPAHRGDAPTIQGYRLLRVLGDGGMSTVYLAEQASLGREVALKLMRPEALSDEVSRRRFENETRTIARLRHPNIVGIHDVGRSGDGLPWFTMPYLARGHLGQRDYTGNEDAVRHILRSLLDALEYAHGRGVVHRDVKPENVMFDDGDRPLLTDFGIAQRRGYGSRVTHAGFAVGSTAYMPPEQARGEAVDPRADLYSVGVLGWEKLTGRLPYVAGDALSMALQHVQKPIPRLPARYRHWQRFFDRALAKSPDKRFADARQMREALADVPQPATGLRSDVGDVFAAFRANFRPWRTLVALALVVALGFGAWQALGLWRANLDENVPTSTDAAAGLPAPDVPLGHGAIVGEDSEPLFRPLPESPAERWLFALDSQLRSGRVTSPRDDNAYDSLLAAWHADAAHPRLGVAGGKVVDALSAQAVDALRDGKLDRAKDAVDRADAIAARIAQPRTDDATRSLRRQLGSAFAGSVETALAARDEDGVQRLLAFAHGVRLPSSQLASISARIDAMPKVGDVLPGPFGGMEIVQRGDALIGIAQHPVSRDDYQRFAKATSRSPALCRERASLLRIVKPRDWQAPGFEQSPNDPVVCVSHADAIAYVQWLQKQTGERYRLPRGDELQGAPAGPGKRVSDWTEARGVVGTSWRGGDKNRPLDATRGYDDVGFRLVRDLTP</sequence>
<feature type="region of interest" description="Disordered" evidence="6">
    <location>
        <begin position="1"/>
        <end position="22"/>
    </location>
</feature>
<evidence type="ECO:0000313" key="9">
    <source>
        <dbReference type="Proteomes" id="UP000315891"/>
    </source>
</evidence>
<dbReference type="AlphaFoldDB" id="A0A516V470"/>
<keyword evidence="2 5" id="KW-0547">Nucleotide-binding</keyword>
<protein>
    <submittedName>
        <fullName evidence="8">Protein kinase</fullName>
    </submittedName>
</protein>
<evidence type="ECO:0000256" key="6">
    <source>
        <dbReference type="SAM" id="MobiDB-lite"/>
    </source>
</evidence>
<organism evidence="8 9">
    <name type="scientific">Pseudoluteimonas lycopersici</name>
    <dbReference type="NCBI Taxonomy" id="1324796"/>
    <lineage>
        <taxon>Bacteria</taxon>
        <taxon>Pseudomonadati</taxon>
        <taxon>Pseudomonadota</taxon>
        <taxon>Gammaproteobacteria</taxon>
        <taxon>Lysobacterales</taxon>
        <taxon>Lysobacteraceae</taxon>
        <taxon>Pseudoluteimonas</taxon>
    </lineage>
</organism>
<dbReference type="SUPFAM" id="SSF56112">
    <property type="entry name" value="Protein kinase-like (PK-like)"/>
    <property type="match status" value="1"/>
</dbReference>
<dbReference type="RefSeq" id="WP_143878829.1">
    <property type="nucleotide sequence ID" value="NZ_CP041742.1"/>
</dbReference>
<dbReference type="GO" id="GO:0005524">
    <property type="term" value="F:ATP binding"/>
    <property type="evidence" value="ECO:0007669"/>
    <property type="project" value="UniProtKB-UniRule"/>
</dbReference>
<dbReference type="Pfam" id="PF00069">
    <property type="entry name" value="Pkinase"/>
    <property type="match status" value="1"/>
</dbReference>
<dbReference type="CDD" id="cd14014">
    <property type="entry name" value="STKc_PknB_like"/>
    <property type="match status" value="1"/>
</dbReference>
<dbReference type="Gene3D" id="3.90.1580.10">
    <property type="entry name" value="paralog of FGE (formylglycine-generating enzyme)"/>
    <property type="match status" value="1"/>
</dbReference>
<feature type="domain" description="Protein kinase" evidence="7">
    <location>
        <begin position="27"/>
        <end position="279"/>
    </location>
</feature>
<accession>A0A516V470</accession>
<dbReference type="InterPro" id="IPR000719">
    <property type="entry name" value="Prot_kinase_dom"/>
</dbReference>
<dbReference type="OrthoDB" id="9801841at2"/>
<dbReference type="PROSITE" id="PS50011">
    <property type="entry name" value="PROTEIN_KINASE_DOM"/>
    <property type="match status" value="1"/>
</dbReference>
<evidence type="ECO:0000256" key="4">
    <source>
        <dbReference type="ARBA" id="ARBA00022840"/>
    </source>
</evidence>
<dbReference type="PROSITE" id="PS00107">
    <property type="entry name" value="PROTEIN_KINASE_ATP"/>
    <property type="match status" value="1"/>
</dbReference>
<dbReference type="SUPFAM" id="SSF56436">
    <property type="entry name" value="C-type lectin-like"/>
    <property type="match status" value="1"/>
</dbReference>
<dbReference type="InterPro" id="IPR005532">
    <property type="entry name" value="SUMF_dom"/>
</dbReference>
<dbReference type="GO" id="GO:0004674">
    <property type="term" value="F:protein serine/threonine kinase activity"/>
    <property type="evidence" value="ECO:0007669"/>
    <property type="project" value="TreeGrafter"/>
</dbReference>
<dbReference type="InterPro" id="IPR008271">
    <property type="entry name" value="Ser/Thr_kinase_AS"/>
</dbReference>
<evidence type="ECO:0000259" key="7">
    <source>
        <dbReference type="PROSITE" id="PS50011"/>
    </source>
</evidence>
<keyword evidence="3 8" id="KW-0418">Kinase</keyword>
<feature type="binding site" evidence="5">
    <location>
        <position position="56"/>
    </location>
    <ligand>
        <name>ATP</name>
        <dbReference type="ChEBI" id="CHEBI:30616"/>
    </ligand>
</feature>
<dbReference type="PANTHER" id="PTHR43289:SF6">
    <property type="entry name" value="SERINE_THREONINE-PROTEIN KINASE NEKL-3"/>
    <property type="match status" value="1"/>
</dbReference>
<dbReference type="InterPro" id="IPR016187">
    <property type="entry name" value="CTDL_fold"/>
</dbReference>
<dbReference type="Gene3D" id="3.30.200.20">
    <property type="entry name" value="Phosphorylase Kinase, domain 1"/>
    <property type="match status" value="1"/>
</dbReference>
<dbReference type="Proteomes" id="UP000315891">
    <property type="component" value="Chromosome"/>
</dbReference>
<name>A0A516V470_9GAMM</name>
<evidence type="ECO:0000256" key="5">
    <source>
        <dbReference type="PROSITE-ProRule" id="PRU10141"/>
    </source>
</evidence>
<dbReference type="SMART" id="SM00220">
    <property type="entry name" value="S_TKc"/>
    <property type="match status" value="1"/>
</dbReference>
<dbReference type="EMBL" id="CP041742">
    <property type="protein sequence ID" value="QDQ73316.1"/>
    <property type="molecule type" value="Genomic_DNA"/>
</dbReference>
<gene>
    <name evidence="8" type="ORF">FNZ56_05240</name>
</gene>
<dbReference type="PANTHER" id="PTHR43289">
    <property type="entry name" value="MITOGEN-ACTIVATED PROTEIN KINASE KINASE KINASE 20-RELATED"/>
    <property type="match status" value="1"/>
</dbReference>
<evidence type="ECO:0000256" key="3">
    <source>
        <dbReference type="ARBA" id="ARBA00022777"/>
    </source>
</evidence>